<dbReference type="NCBIfam" id="TIGR04088">
    <property type="entry name" value="cognate_SipW"/>
    <property type="match status" value="1"/>
</dbReference>
<dbReference type="Pfam" id="PF07581">
    <property type="entry name" value="Glug"/>
    <property type="match status" value="1"/>
</dbReference>
<evidence type="ECO:0000313" key="3">
    <source>
        <dbReference type="EMBL" id="MBC8546672.1"/>
    </source>
</evidence>
<keyword evidence="4" id="KW-1185">Reference proteome</keyword>
<comment type="caution">
    <text evidence="3">The sequence shown here is derived from an EMBL/GenBank/DDBJ whole genome shotgun (WGS) entry which is preliminary data.</text>
</comment>
<evidence type="ECO:0000259" key="2">
    <source>
        <dbReference type="Pfam" id="PF07581"/>
    </source>
</evidence>
<dbReference type="Gene3D" id="2.160.20.110">
    <property type="match status" value="1"/>
</dbReference>
<name>A0A926DZJ8_9FIRM</name>
<dbReference type="EMBL" id="JACRST010000008">
    <property type="protein sequence ID" value="MBC8546672.1"/>
    <property type="molecule type" value="Genomic_DNA"/>
</dbReference>
<dbReference type="InterPro" id="IPR022121">
    <property type="entry name" value="Peptidase_M73_camelysin"/>
</dbReference>
<dbReference type="InterPro" id="IPR023833">
    <property type="entry name" value="Signal_pept_SipW-depend-type"/>
</dbReference>
<evidence type="ECO:0000313" key="4">
    <source>
        <dbReference type="Proteomes" id="UP000653127"/>
    </source>
</evidence>
<proteinExistence type="predicted"/>
<gene>
    <name evidence="3" type="ORF">H8711_06950</name>
</gene>
<dbReference type="Pfam" id="PF12389">
    <property type="entry name" value="Peptidase_M73"/>
    <property type="match status" value="1"/>
</dbReference>
<accession>A0A926DZJ8</accession>
<dbReference type="InterPro" id="IPR011493">
    <property type="entry name" value="GLUG"/>
</dbReference>
<sequence>MSNQKKKIALSVLSVLVVLAMVLGTTFAWFTDVETADLNFKAGVLNITVTDPTNPESAELTFDNLRPLTLEQFDAELTDEIKNLNTEGFAPEPVYFRAVKIANEGTLPAKLQLSLTAVTPNDTVKNILRTDDGHVEQVADPATVACTNKLAEVIKVFLYELDDETGKWTRVEGVNLNTVTAGDDATSYEPAAMLGAGEDRTYVIGGYLPETVGNDYQAKHFHGALWVGAGQLDEGAPIGKPDGSGDPDPDPQDMTIKVIFNDKATGTKVDETTLTVKDNQFPYTVTTAMVAAPTGYHYDPAEQSRVSTLTEGVASDVTFTVTEDADPDPQDVTIKVIFNDKETGTKVDETTLTVKDNQFPYTVTTAMVAAPTGYHYDPAEQSQVSTLTEGVASDVVFTVTQDSTVDPDQDYNYTVTVQYKEGDTVRKEQTLNLTEKGNVTSYTVNADMSWVTVRNNNYTSSGKDYDYELASGESSSKVVTLNPEDGTTSPEPVIFKIKTGLYASGTGSVDDPYMVSNAIEFDNIRYAVNKNFKLANSISLAGGNTRGYFDTIGLGESADVPFTGTLDGDGNTVSDIKIDYGTEYNNVGIFAENAGTVKNITLKTNTATDADGVCGGNTVGILAGTNSGLVSNVHVSGASSGIGSGSGELSKVGLLVGVNADSGTIEYSSATNGSVTGYSYVGGLVGQNYGAIKESYSTADVNDLVTAYTLANTDKYFMFIGGFVGGNAGTIENSYAVPEAAIKGNGGIGAFAGLNTSNGIIKNCYTNASGKITYNDWNNYGYITLGVGKNSATVTNFYYVGSTATSAGTIMTESALKSATSLTGFSTSVWNFGTSSQYPDLINNPR</sequence>
<dbReference type="RefSeq" id="WP_249282751.1">
    <property type="nucleotide sequence ID" value="NZ_JACRST010000008.1"/>
</dbReference>
<feature type="region of interest" description="Disordered" evidence="1">
    <location>
        <begin position="233"/>
        <end position="253"/>
    </location>
</feature>
<dbReference type="AlphaFoldDB" id="A0A926DZJ8"/>
<reference evidence="3" key="1">
    <citation type="submission" date="2020-08" db="EMBL/GenBank/DDBJ databases">
        <title>Genome public.</title>
        <authorList>
            <person name="Liu C."/>
            <person name="Sun Q."/>
        </authorList>
    </citation>
    <scope>NUCLEOTIDE SEQUENCE</scope>
    <source>
        <strain evidence="3">NSJ-31</strain>
    </source>
</reference>
<organism evidence="3 4">
    <name type="scientific">Ligaoa zhengdingensis</name>
    <dbReference type="NCBI Taxonomy" id="2763658"/>
    <lineage>
        <taxon>Bacteria</taxon>
        <taxon>Bacillati</taxon>
        <taxon>Bacillota</taxon>
        <taxon>Clostridia</taxon>
        <taxon>Eubacteriales</taxon>
        <taxon>Oscillospiraceae</taxon>
        <taxon>Ligaoa</taxon>
    </lineage>
</organism>
<feature type="domain" description="GLUG" evidence="2">
    <location>
        <begin position="677"/>
        <end position="702"/>
    </location>
</feature>
<dbReference type="Proteomes" id="UP000653127">
    <property type="component" value="Unassembled WGS sequence"/>
</dbReference>
<evidence type="ECO:0000256" key="1">
    <source>
        <dbReference type="SAM" id="MobiDB-lite"/>
    </source>
</evidence>
<protein>
    <recommendedName>
        <fullName evidence="2">GLUG domain-containing protein</fullName>
    </recommendedName>
</protein>